<comment type="caution">
    <text evidence="2">The sequence shown here is derived from an EMBL/GenBank/DDBJ whole genome shotgun (WGS) entry which is preliminary data.</text>
</comment>
<feature type="compositionally biased region" description="Basic residues" evidence="1">
    <location>
        <begin position="22"/>
        <end position="37"/>
    </location>
</feature>
<dbReference type="EMBL" id="BMFJ01000001">
    <property type="protein sequence ID" value="GGE29585.1"/>
    <property type="molecule type" value="Genomic_DNA"/>
</dbReference>
<name>A0A917A626_9RHOB</name>
<organism evidence="2 3">
    <name type="scientific">Primorskyibacter flagellatus</name>
    <dbReference type="NCBI Taxonomy" id="1387277"/>
    <lineage>
        <taxon>Bacteria</taxon>
        <taxon>Pseudomonadati</taxon>
        <taxon>Pseudomonadota</taxon>
        <taxon>Alphaproteobacteria</taxon>
        <taxon>Rhodobacterales</taxon>
        <taxon>Roseobacteraceae</taxon>
        <taxon>Primorskyibacter</taxon>
    </lineage>
</organism>
<evidence type="ECO:0000313" key="3">
    <source>
        <dbReference type="Proteomes" id="UP000612855"/>
    </source>
</evidence>
<proteinExistence type="predicted"/>
<dbReference type="Proteomes" id="UP000612855">
    <property type="component" value="Unassembled WGS sequence"/>
</dbReference>
<gene>
    <name evidence="2" type="ORF">GCM10011360_17070</name>
</gene>
<sequence length="68" mass="7436">MRRLRPFLGRTEGPDMTTDLMKRKRGGGRAGHAKRRGPAVINQAPWCVPVNPDRPTEPMPMEGGGGDP</sequence>
<evidence type="ECO:0000256" key="1">
    <source>
        <dbReference type="SAM" id="MobiDB-lite"/>
    </source>
</evidence>
<keyword evidence="3" id="KW-1185">Reference proteome</keyword>
<reference evidence="3" key="1">
    <citation type="journal article" date="2019" name="Int. J. Syst. Evol. Microbiol.">
        <title>The Global Catalogue of Microorganisms (GCM) 10K type strain sequencing project: providing services to taxonomists for standard genome sequencing and annotation.</title>
        <authorList>
            <consortium name="The Broad Institute Genomics Platform"/>
            <consortium name="The Broad Institute Genome Sequencing Center for Infectious Disease"/>
            <person name="Wu L."/>
            <person name="Ma J."/>
        </authorList>
    </citation>
    <scope>NUCLEOTIDE SEQUENCE [LARGE SCALE GENOMIC DNA]</scope>
    <source>
        <strain evidence="3">CGMCC 1.12664</strain>
    </source>
</reference>
<protein>
    <submittedName>
        <fullName evidence="2">Uncharacterized protein</fullName>
    </submittedName>
</protein>
<accession>A0A917A626</accession>
<feature type="region of interest" description="Disordered" evidence="1">
    <location>
        <begin position="1"/>
        <end position="68"/>
    </location>
</feature>
<evidence type="ECO:0000313" key="2">
    <source>
        <dbReference type="EMBL" id="GGE29585.1"/>
    </source>
</evidence>
<dbReference type="AlphaFoldDB" id="A0A917A626"/>